<comment type="subcellular location">
    <subcellularLocation>
        <location evidence="2">Cytoplasmic vesicle</location>
        <location evidence="2">COPII-coated vesicle membrane</location>
        <topology evidence="2">Peripheral membrane protein</topology>
        <orientation evidence="2">Cytoplasmic side</orientation>
    </subcellularLocation>
    <subcellularLocation>
        <location evidence="3">Endoplasmic reticulum membrane</location>
        <topology evidence="3">Peripheral membrane protein</topology>
        <orientation evidence="3">Cytoplasmic side</orientation>
    </subcellularLocation>
    <subcellularLocation>
        <location evidence="1">Golgi apparatus membrane</location>
        <topology evidence="1">Peripheral membrane protein</topology>
        <orientation evidence="1">Cytoplasmic side</orientation>
    </subcellularLocation>
</comment>
<evidence type="ECO:0000256" key="13">
    <source>
        <dbReference type="ARBA" id="ARBA00023329"/>
    </source>
</evidence>
<evidence type="ECO:0000256" key="11">
    <source>
        <dbReference type="ARBA" id="ARBA00023034"/>
    </source>
</evidence>
<dbReference type="Gene3D" id="2.60.40.1670">
    <property type="entry name" value="beta-sandwich domain of Sec23/24"/>
    <property type="match status" value="1"/>
</dbReference>
<organism evidence="19 20">
    <name type="scientific">Candidozyma haemuli</name>
    <dbReference type="NCBI Taxonomy" id="45357"/>
    <lineage>
        <taxon>Eukaryota</taxon>
        <taxon>Fungi</taxon>
        <taxon>Dikarya</taxon>
        <taxon>Ascomycota</taxon>
        <taxon>Saccharomycotina</taxon>
        <taxon>Pichiomycetes</taxon>
        <taxon>Metschnikowiaceae</taxon>
        <taxon>Candidozyma</taxon>
    </lineage>
</organism>
<dbReference type="InterPro" id="IPR036175">
    <property type="entry name" value="Sec23/24_helical_dom_sf"/>
</dbReference>
<dbReference type="SUPFAM" id="SSF81995">
    <property type="entry name" value="beta-sandwich domain of Sec23/24"/>
    <property type="match status" value="1"/>
</dbReference>
<dbReference type="Pfam" id="PF04815">
    <property type="entry name" value="Sec23_helical"/>
    <property type="match status" value="1"/>
</dbReference>
<evidence type="ECO:0008006" key="21">
    <source>
        <dbReference type="Google" id="ProtNLM"/>
    </source>
</evidence>
<evidence type="ECO:0000256" key="5">
    <source>
        <dbReference type="ARBA" id="ARBA00022448"/>
    </source>
</evidence>
<keyword evidence="8" id="KW-0862">Zinc</keyword>
<dbReference type="InterPro" id="IPR006900">
    <property type="entry name" value="Sec23/24_helical_dom"/>
</dbReference>
<feature type="domain" description="Zinc finger Sec23/Sec24-type" evidence="15">
    <location>
        <begin position="56"/>
        <end position="88"/>
    </location>
</feature>
<dbReference type="Gene3D" id="3.40.20.10">
    <property type="entry name" value="Severin"/>
    <property type="match status" value="1"/>
</dbReference>
<keyword evidence="9" id="KW-0931">ER-Golgi transport</keyword>
<evidence type="ECO:0000256" key="7">
    <source>
        <dbReference type="ARBA" id="ARBA00022824"/>
    </source>
</evidence>
<dbReference type="InterPro" id="IPR007123">
    <property type="entry name" value="Gelsolin-like_dom"/>
</dbReference>
<dbReference type="Pfam" id="PF04810">
    <property type="entry name" value="zf-Sec23_Sec24"/>
    <property type="match status" value="1"/>
</dbReference>
<evidence type="ECO:0000259" key="16">
    <source>
        <dbReference type="Pfam" id="PF04811"/>
    </source>
</evidence>
<keyword evidence="20" id="KW-1185">Reference proteome</keyword>
<keyword evidence="6" id="KW-0479">Metal-binding</keyword>
<dbReference type="InterPro" id="IPR006896">
    <property type="entry name" value="Sec23/24_trunk_dom"/>
</dbReference>
<feature type="domain" description="Sec23/Sec24 beta-sandwich" evidence="18">
    <location>
        <begin position="416"/>
        <end position="519"/>
    </location>
</feature>
<dbReference type="EMBL" id="CP076666">
    <property type="protein sequence ID" value="QWU90016.1"/>
    <property type="molecule type" value="Genomic_DNA"/>
</dbReference>
<dbReference type="Pfam" id="PF00626">
    <property type="entry name" value="Gelsolin"/>
    <property type="match status" value="1"/>
</dbReference>
<evidence type="ECO:0000259" key="15">
    <source>
        <dbReference type="Pfam" id="PF04810"/>
    </source>
</evidence>
<dbReference type="InterPro" id="IPR036465">
    <property type="entry name" value="vWFA_dom_sf"/>
</dbReference>
<dbReference type="SUPFAM" id="SSF82919">
    <property type="entry name" value="Zn-finger domain of Sec23/24"/>
    <property type="match status" value="1"/>
</dbReference>
<dbReference type="Gene3D" id="1.20.120.730">
    <property type="entry name" value="Sec23/Sec24 helical domain"/>
    <property type="match status" value="1"/>
</dbReference>
<evidence type="ECO:0000256" key="12">
    <source>
        <dbReference type="ARBA" id="ARBA00023136"/>
    </source>
</evidence>
<gene>
    <name evidence="19" type="ORF">CA3LBN_004374</name>
</gene>
<name>A0ABX8I9Q9_9ASCO</name>
<dbReference type="InterPro" id="IPR036180">
    <property type="entry name" value="Gelsolin-like_dom_sf"/>
</dbReference>
<dbReference type="SUPFAM" id="SSF81811">
    <property type="entry name" value="Helical domain of Sec23/24"/>
    <property type="match status" value="1"/>
</dbReference>
<evidence type="ECO:0000256" key="1">
    <source>
        <dbReference type="ARBA" id="ARBA00004255"/>
    </source>
</evidence>
<dbReference type="Pfam" id="PF04811">
    <property type="entry name" value="Sec23_trunk"/>
    <property type="match status" value="1"/>
</dbReference>
<evidence type="ECO:0000259" key="14">
    <source>
        <dbReference type="Pfam" id="PF00626"/>
    </source>
</evidence>
<dbReference type="Proteomes" id="UP000825434">
    <property type="component" value="Chromosome 6"/>
</dbReference>
<dbReference type="Gene3D" id="2.30.30.380">
    <property type="entry name" value="Zn-finger domain of Sec23/24"/>
    <property type="match status" value="1"/>
</dbReference>
<dbReference type="SUPFAM" id="SSF82754">
    <property type="entry name" value="C-terminal, gelsolin-like domain of Sec23/24"/>
    <property type="match status" value="1"/>
</dbReference>
<keyword evidence="12" id="KW-0472">Membrane</keyword>
<feature type="domain" description="Sec23/Sec24 trunk" evidence="16">
    <location>
        <begin position="117"/>
        <end position="397"/>
    </location>
</feature>
<evidence type="ECO:0000256" key="6">
    <source>
        <dbReference type="ARBA" id="ARBA00022723"/>
    </source>
</evidence>
<keyword evidence="13" id="KW-0968">Cytoplasmic vesicle</keyword>
<evidence type="ECO:0000256" key="8">
    <source>
        <dbReference type="ARBA" id="ARBA00022833"/>
    </source>
</evidence>
<keyword evidence="10" id="KW-0653">Protein transport</keyword>
<keyword evidence="5" id="KW-0813">Transport</keyword>
<dbReference type="SUPFAM" id="SSF53300">
    <property type="entry name" value="vWA-like"/>
    <property type="match status" value="1"/>
</dbReference>
<proteinExistence type="inferred from homology"/>
<accession>A0ABX8I9Q9</accession>
<evidence type="ECO:0000256" key="2">
    <source>
        <dbReference type="ARBA" id="ARBA00004299"/>
    </source>
</evidence>
<dbReference type="InterPro" id="IPR029006">
    <property type="entry name" value="ADF-H/Gelsolin-like_dom_sf"/>
</dbReference>
<dbReference type="PANTHER" id="PTHR11141">
    <property type="entry name" value="PROTEIN TRANSPORT PROTEIN SEC23"/>
    <property type="match status" value="1"/>
</dbReference>
<protein>
    <recommendedName>
        <fullName evidence="21">Protein transport protein SEC23</fullName>
    </recommendedName>
</protein>
<evidence type="ECO:0000259" key="17">
    <source>
        <dbReference type="Pfam" id="PF04815"/>
    </source>
</evidence>
<dbReference type="InterPro" id="IPR012990">
    <property type="entry name" value="Beta-sandwich_Sec23_24"/>
</dbReference>
<evidence type="ECO:0000256" key="4">
    <source>
        <dbReference type="ARBA" id="ARBA00009210"/>
    </source>
</evidence>
<sequence>MNFEEKEEKDGVRLSWHNVPKSRLQSQHNVVPLTAFYTPYNDKSPVNRLHFQQMQQCRQCRAFLNPFVTIKANQPEVWHCQFCGFGNRLLIAEDGSYSQALNPEITTVEYSTDRFAPLPPIFFYCVDTCFENEDVTEAFAQLKESILLSLSYLPAHALVGLVTFGKHVQLHDLSVPNRSYTFNGAKEYELKTIETILGLNVGMSLHRQQAELSSVAQKFLQPVEYAEYQLSSIIDRLQNNTFPRSQSSQRPERSTGCAVKVSTLVLRAILGNGVSAGGHLMCFIGGVATHGPARIVGSQLKEPIRSHHDIDKMSQTHIPNLANGVTKVDSSLYKNAKSFYEQIARSLVDMGICCDIFIGSYDQIGLYEMDDIASATGGAVVMSDSFSTAIFKQSLVKFLRRETSEEVNDELGSEMALNATVECRTTTDLQIQGLIGHATALPLRKDNTFINSSVSPQSIGQGNTNAWKLCGVDPQSTYAIYFDKLDSPQPGFAFIQFSFHYQHPCGEKRVRVTTLPLAVIADSDNQNLELGFDQNAAFIAIARSSIDKLRAHIFNSTKTTYDHTDVVKHLDKVLADYCARFGVYQKKQLDSFRLSNSYSMLPQFMYHLRRSPFIRVFNNSPDETSYIRHIFMHEDVNNSLTMIQPSLLSYDIETFGAEDPETGEPNIDPEPVLLDSMSLGLTKILLLDTFFHILIYHGTTVAQWRKANYHNMEGYEHFKEFLEAPKHEALEILKDRFPLPRFIDCDDGGSQARFLMAKLNPSTSYSTNPNHMYGGQFDVMTDDTNSFSQLETQGSTKCIKTSITRKAPPSFLETDGTPLDQWVRSSLQQVMESSTGASHMEIDHVDSLNFLVFLGAQGKEYIDVIRDMFPKHFDPLVFVSSHIDSRFTENPHLHCSDTETCKELARYFEIMDPLGGGNYPLNYLIAIDSDSVVRCKLPIRIGPYYGPHQKFGVSLPQLQGLIDEFLDFFMEHKITILM</sequence>
<keyword evidence="7" id="KW-0256">Endoplasmic reticulum</keyword>
<feature type="domain" description="Gelsolin-like" evidence="14">
    <location>
        <begin position="666"/>
        <end position="755"/>
    </location>
</feature>
<dbReference type="InterPro" id="IPR037364">
    <property type="entry name" value="Sec23"/>
</dbReference>
<dbReference type="Gene3D" id="3.40.50.410">
    <property type="entry name" value="von Willebrand factor, type A domain"/>
    <property type="match status" value="1"/>
</dbReference>
<keyword evidence="11" id="KW-0333">Golgi apparatus</keyword>
<dbReference type="InterPro" id="IPR036174">
    <property type="entry name" value="Znf_Sec23_Sec24_sf"/>
</dbReference>
<evidence type="ECO:0000256" key="3">
    <source>
        <dbReference type="ARBA" id="ARBA00004397"/>
    </source>
</evidence>
<comment type="similarity">
    <text evidence="4">Belongs to the SEC23/SEC24 family. SEC23 subfamily.</text>
</comment>
<dbReference type="InterPro" id="IPR006895">
    <property type="entry name" value="Znf_Sec23_Sec24"/>
</dbReference>
<dbReference type="PANTHER" id="PTHR11141:SF0">
    <property type="entry name" value="PROTEIN TRANSPORT PROTEIN SEC23"/>
    <property type="match status" value="1"/>
</dbReference>
<evidence type="ECO:0000313" key="20">
    <source>
        <dbReference type="Proteomes" id="UP000825434"/>
    </source>
</evidence>
<feature type="domain" description="Sec23/Sec24 helical" evidence="17">
    <location>
        <begin position="533"/>
        <end position="640"/>
    </location>
</feature>
<dbReference type="Pfam" id="PF08033">
    <property type="entry name" value="Sec23_BS"/>
    <property type="match status" value="1"/>
</dbReference>
<evidence type="ECO:0000256" key="9">
    <source>
        <dbReference type="ARBA" id="ARBA00022892"/>
    </source>
</evidence>
<evidence type="ECO:0000256" key="10">
    <source>
        <dbReference type="ARBA" id="ARBA00022927"/>
    </source>
</evidence>
<evidence type="ECO:0000259" key="18">
    <source>
        <dbReference type="Pfam" id="PF08033"/>
    </source>
</evidence>
<evidence type="ECO:0000313" key="19">
    <source>
        <dbReference type="EMBL" id="QWU90016.1"/>
    </source>
</evidence>
<reference evidence="19 20" key="1">
    <citation type="submission" date="2021-06" db="EMBL/GenBank/DDBJ databases">
        <title>Candida outbreak in Lebanon.</title>
        <authorList>
            <person name="Finianos M."/>
        </authorList>
    </citation>
    <scope>NUCLEOTIDE SEQUENCE [LARGE SCALE GENOMIC DNA]</scope>
    <source>
        <strain evidence="19">CA3LBN</strain>
    </source>
</reference>